<dbReference type="Proteomes" id="UP000189705">
    <property type="component" value="Unplaced"/>
</dbReference>
<name>A0A1U7S569_ALLSI</name>
<feature type="region of interest" description="Disordered" evidence="1">
    <location>
        <begin position="399"/>
        <end position="439"/>
    </location>
</feature>
<feature type="compositionally biased region" description="Basic and acidic residues" evidence="1">
    <location>
        <begin position="889"/>
        <end position="903"/>
    </location>
</feature>
<sequence>MQGNKKHTEGHSDSSSIGSLLDDTDREVCSLTDRAFKSLCVAELDASYNESSLITSPGITNQFSSKFHQATLNHAIKKSNLCSKLTSKDNEHAIWASTFQQLPKCIQEEKKVAKNSTPSMARKNLNLQASGLRNNKPVSKVSSLIKTFDKAENRGAESSLLAVRQPVKNLSQKCKVNQGNDLAVWGDKTVLNFQKGLSEFSGACQENHWLSGKHELQKMHNKMDLDLGDPDGYHPSLMEASHRSKLNLSSSSRRTVKNRSVKATESAKKGNFLHSENSAFESWKAHHKKLAEKEEIADIIPKREGLRHIEEIPLIKGSPAPEHNLLPSKDRIVRIQEEDFLMDLSPPATEFTVSVSPVSLHQGNVPSLPVPQAPVPLEADFQVPVMTAPVPKVLVSSAPVSQAPPLPASMSQAPTPPPSVSQALPLPMSQAHTSPSSAPQVTFIQEKANPELDICPPWRKKRATKGAVEKKQILNEQLKPNNEESSLHKKPGTSMADTKAEEKQVNSSDSINPSFDITKLLTPIIPSKQETEALENQPMFTTPLITDFAAAREQEGTGFNDYRSRDNYKSKASSLLFNLKDVRKRVKSTYSPSPLLRALEEKNKTKENRKQKTVKMNAELSPLIEESNKKVSEKDDLSCRLPVPSNTSYEKHNKINLSEHFTDNYLTLSSPEAIADPLLHQKEDSFQQDDSKNKDLVKETENNENVPMLGHLPNGPGLGERLCNSLLKPNSRDNIDSKVAPQIQIQSPSLPGLQSEKESENKNVTFDSKIAPNLLSPTEDVPYSDNQTSTAATSNENKGKTSTSSSEQSFVSTVEQPVQEESFSLIQLFRKACLQESQRNMSETNATDEQIKKEKVVGKNELQYYAFINSDVSAEERSEGKAACNESESMMKEGSMREKREEASGMDSVLESKKDTSSPKSDESLTPPSSNQTKPNLFLIKDNTFKSSPVIKAVKLPLLRSLSLEDTVSSSYKEMENRFVQGDNEKHGKDALRFHEVDWPLSRNTRHQNTRKTAISRNRSASEFRSLSTDMGFQGEDDAKLLQQPSLSEDVDSFLLREWKEEDENTSMPHALLNKVGKIHKGNIQRDKEKPKMGKKKQSLAQSELGDSQAQYRPGSPSEEKTRYFKNHLLSDRRGGSCAKQIITRESSPTSSSILEVHTCSPVHSETLQDIIHLEGTPVLLDDFASSVVTSPKSDSAMYSVSSTPSEKPASSSVRSTEDTQSRICNVVTKHKDEISAEEILASTKRSLLSEDPNYCTATNERSRFMGCMEKTAGKPPAVPPKTEKALRRAKKLASRRKKIEDQQKKLHTEQTDTLVREPSHSGQISLSPLPMIGSLPSPVPRPTFTASGSSTTRFRGAPSVSPTPSLPTPQRKLLQDPESGQYYVFDLPPELRLKTFYDPETGNYIQVSIPASERNFCQTPSSEMLNSSHELCPRVLPLQVSSVVALRSPSQLSAPAWLMQEEPRAPAEPTEDWQQDCQYAESLENQPYIEPVSESHSHDTDETQISLERDMNRTTNMEIISINELDDFAVEEIS</sequence>
<reference evidence="4" key="1">
    <citation type="submission" date="2022-04" db="UniProtKB">
        <authorList>
            <consortium name="RefSeq"/>
        </authorList>
    </citation>
    <scope>IDENTIFICATION</scope>
</reference>
<feature type="compositionally biased region" description="Polar residues" evidence="1">
    <location>
        <begin position="1099"/>
        <end position="1111"/>
    </location>
</feature>
<feature type="compositionally biased region" description="Polar residues" evidence="1">
    <location>
        <begin position="924"/>
        <end position="935"/>
    </location>
</feature>
<dbReference type="RefSeq" id="XP_006031404.1">
    <property type="nucleotide sequence ID" value="XM_006031342.2"/>
</dbReference>
<dbReference type="GO" id="GO:0070886">
    <property type="term" value="P:positive regulation of calcineurin-NFAT signaling cascade"/>
    <property type="evidence" value="ECO:0007669"/>
    <property type="project" value="TreeGrafter"/>
</dbReference>
<dbReference type="GO" id="GO:0030018">
    <property type="term" value="C:Z disc"/>
    <property type="evidence" value="ECO:0007669"/>
    <property type="project" value="TreeGrafter"/>
</dbReference>
<feature type="compositionally biased region" description="Low complexity" evidence="1">
    <location>
        <begin position="1200"/>
        <end position="1214"/>
    </location>
</feature>
<dbReference type="GeneID" id="102376724"/>
<feature type="region of interest" description="Disordered" evidence="1">
    <location>
        <begin position="1"/>
        <end position="20"/>
    </location>
</feature>
<feature type="region of interest" description="Disordered" evidence="1">
    <location>
        <begin position="463"/>
        <end position="512"/>
    </location>
</feature>
<dbReference type="InterPro" id="IPR027838">
    <property type="entry name" value="DUF4585"/>
</dbReference>
<keyword evidence="3" id="KW-1185">Reference proteome</keyword>
<protein>
    <submittedName>
        <fullName evidence="4 5">Uncharacterized protein C10orf71 homolog</fullName>
    </submittedName>
</protein>
<gene>
    <name evidence="4 5" type="primary">CUNH10orf71</name>
</gene>
<dbReference type="STRING" id="38654.A0A1U7S569"/>
<evidence type="ECO:0000313" key="5">
    <source>
        <dbReference type="RefSeq" id="XP_025068769.1"/>
    </source>
</evidence>
<feature type="region of interest" description="Disordered" evidence="1">
    <location>
        <begin position="1294"/>
        <end position="1331"/>
    </location>
</feature>
<evidence type="ECO:0000313" key="3">
    <source>
        <dbReference type="Proteomes" id="UP000189705"/>
    </source>
</evidence>
<feature type="region of interest" description="Disordered" evidence="1">
    <location>
        <begin position="1345"/>
        <end position="1374"/>
    </location>
</feature>
<evidence type="ECO:0000313" key="4">
    <source>
        <dbReference type="RefSeq" id="XP_006031404.1"/>
    </source>
</evidence>
<feature type="region of interest" description="Disordered" evidence="1">
    <location>
        <begin position="1003"/>
        <end position="1025"/>
    </location>
</feature>
<feature type="compositionally biased region" description="Basic and acidic residues" evidence="1">
    <location>
        <begin position="1299"/>
        <end position="1320"/>
    </location>
</feature>
<evidence type="ECO:0000256" key="1">
    <source>
        <dbReference type="SAM" id="MobiDB-lite"/>
    </source>
</evidence>
<feature type="region of interest" description="Disordered" evidence="1">
    <location>
        <begin position="1192"/>
        <end position="1221"/>
    </location>
</feature>
<dbReference type="InterPro" id="IPR052303">
    <property type="entry name" value="CEFIP"/>
</dbReference>
<dbReference type="eggNOG" id="ENOG502QVE3">
    <property type="taxonomic scope" value="Eukaryota"/>
</dbReference>
<feature type="region of interest" description="Disordered" evidence="1">
    <location>
        <begin position="700"/>
        <end position="808"/>
    </location>
</feature>
<dbReference type="PANTHER" id="PTHR33775:SF2">
    <property type="entry name" value="CARDIAC-ENRICHED FHL2-INTERACTING PROTEIN"/>
    <property type="match status" value="1"/>
</dbReference>
<dbReference type="KEGG" id="asn:102376724"/>
<feature type="compositionally biased region" description="Basic and acidic residues" evidence="1">
    <location>
        <begin position="1"/>
        <end position="12"/>
    </location>
</feature>
<feature type="compositionally biased region" description="Polar residues" evidence="1">
    <location>
        <begin position="784"/>
        <end position="796"/>
    </location>
</feature>
<feature type="compositionally biased region" description="Polar residues" evidence="1">
    <location>
        <begin position="1345"/>
        <end position="1354"/>
    </location>
</feature>
<dbReference type="Pfam" id="PF15232">
    <property type="entry name" value="DUF4585"/>
    <property type="match status" value="1"/>
</dbReference>
<proteinExistence type="predicted"/>
<feature type="compositionally biased region" description="Polar residues" evidence="1">
    <location>
        <begin position="430"/>
        <end position="439"/>
    </location>
</feature>
<feature type="region of interest" description="Disordered" evidence="1">
    <location>
        <begin position="876"/>
        <end position="937"/>
    </location>
</feature>
<feature type="domain" description="DUF4585" evidence="2">
    <location>
        <begin position="1368"/>
        <end position="1438"/>
    </location>
</feature>
<feature type="compositionally biased region" description="Basic and acidic residues" evidence="1">
    <location>
        <begin position="910"/>
        <end position="923"/>
    </location>
</feature>
<dbReference type="CTD" id="103185851"/>
<dbReference type="RefSeq" id="XP_025068769.1">
    <property type="nucleotide sequence ID" value="XM_025212984.1"/>
</dbReference>
<accession>A0A1U7S569</accession>
<evidence type="ECO:0000259" key="2">
    <source>
        <dbReference type="Pfam" id="PF15232"/>
    </source>
</evidence>
<feature type="region of interest" description="Disordered" evidence="1">
    <location>
        <begin position="241"/>
        <end position="266"/>
    </location>
</feature>
<dbReference type="PANTHER" id="PTHR33775">
    <property type="entry name" value="CARDIAC-ENRICHED FHL2-INTERACTING PROTEIN-RELATED"/>
    <property type="match status" value="1"/>
</dbReference>
<feature type="compositionally biased region" description="Polar residues" evidence="1">
    <location>
        <begin position="1011"/>
        <end position="1025"/>
    </location>
</feature>
<feature type="region of interest" description="Disordered" evidence="1">
    <location>
        <begin position="1079"/>
        <end position="1123"/>
    </location>
</feature>
<organism evidence="4">
    <name type="scientific">Alligator sinensis</name>
    <name type="common">Chinese alligator</name>
    <dbReference type="NCBI Taxonomy" id="38654"/>
    <lineage>
        <taxon>Eukaryota</taxon>
        <taxon>Metazoa</taxon>
        <taxon>Chordata</taxon>
        <taxon>Craniata</taxon>
        <taxon>Vertebrata</taxon>
        <taxon>Euteleostomi</taxon>
        <taxon>Archelosauria</taxon>
        <taxon>Archosauria</taxon>
        <taxon>Crocodylia</taxon>
        <taxon>Alligatoridae</taxon>
        <taxon>Alligatorinae</taxon>
        <taxon>Alligator</taxon>
    </lineage>
</organism>